<proteinExistence type="predicted"/>
<sequence length="75" mass="8879">MNEYVQRYANCEFHVEQWTDDDLRVDTLLSCSVNALIARAAYEEATRQRPTRIVRLRHRARIIAEHIPDNLRQAV</sequence>
<evidence type="ECO:0000313" key="2">
    <source>
        <dbReference type="Proteomes" id="UP000221249"/>
    </source>
</evidence>
<accession>A0A240F4R2</accession>
<reference evidence="1 2" key="1">
    <citation type="journal article" date="2017" name="Front. Microbiol.">
        <title>Prevalence, Host Range, and Comparative Genomic Analysis of Temperate Ochrobactrum Phages.</title>
        <authorList>
            <person name="Jackel C."/>
            <person name="Hertwig S."/>
            <person name="Scholz H.C."/>
            <person name="Nockler K."/>
            <person name="Reetz J."/>
            <person name="Hammerl J.A."/>
        </authorList>
    </citation>
    <scope>NUCLEOTIDE SEQUENCE [LARGE SCALE GENOMIC DNA]</scope>
</reference>
<keyword evidence="2" id="KW-1185">Reference proteome</keyword>
<name>A0A240F4R2_9CAUD</name>
<gene>
    <name evidence="1" type="ORF">POI1126_07</name>
</gene>
<protein>
    <submittedName>
        <fullName evidence="1">Uncharacterized protein</fullName>
    </submittedName>
</protein>
<dbReference type="EMBL" id="KY417925">
    <property type="protein sequence ID" value="APU92935.1"/>
    <property type="molecule type" value="Genomic_DNA"/>
</dbReference>
<evidence type="ECO:0000313" key="1">
    <source>
        <dbReference type="EMBL" id="APU92935.1"/>
    </source>
</evidence>
<organism evidence="1 2">
    <name type="scientific">Ochrobactrum phage POI1126</name>
    <dbReference type="NCBI Taxonomy" id="1932118"/>
    <lineage>
        <taxon>Viruses</taxon>
        <taxon>Duplodnaviria</taxon>
        <taxon>Heunggongvirae</taxon>
        <taxon>Uroviricota</taxon>
        <taxon>Caudoviricetes</taxon>
        <taxon>Namazuvirus</taxon>
        <taxon>Namazuvirus POI1126</taxon>
    </lineage>
</organism>
<dbReference type="Proteomes" id="UP000221249">
    <property type="component" value="Segment"/>
</dbReference>